<proteinExistence type="predicted"/>
<gene>
    <name evidence="2" type="ORF">C8A03DRAFT_42891</name>
</gene>
<dbReference type="Proteomes" id="UP001303760">
    <property type="component" value="Unassembled WGS sequence"/>
</dbReference>
<protein>
    <submittedName>
        <fullName evidence="2">Uncharacterized protein</fullName>
    </submittedName>
</protein>
<feature type="region of interest" description="Disordered" evidence="1">
    <location>
        <begin position="165"/>
        <end position="209"/>
    </location>
</feature>
<dbReference type="EMBL" id="MU860062">
    <property type="protein sequence ID" value="KAK4239484.1"/>
    <property type="molecule type" value="Genomic_DNA"/>
</dbReference>
<dbReference type="AlphaFoldDB" id="A0AAN7CCG3"/>
<feature type="region of interest" description="Disordered" evidence="1">
    <location>
        <begin position="1"/>
        <end position="152"/>
    </location>
</feature>
<feature type="compositionally biased region" description="Low complexity" evidence="1">
    <location>
        <begin position="25"/>
        <end position="35"/>
    </location>
</feature>
<accession>A0AAN7CCG3</accession>
<keyword evidence="3" id="KW-1185">Reference proteome</keyword>
<reference evidence="2" key="2">
    <citation type="submission" date="2023-05" db="EMBL/GenBank/DDBJ databases">
        <authorList>
            <consortium name="Lawrence Berkeley National Laboratory"/>
            <person name="Steindorff A."/>
            <person name="Hensen N."/>
            <person name="Bonometti L."/>
            <person name="Westerberg I."/>
            <person name="Brannstrom I.O."/>
            <person name="Guillou S."/>
            <person name="Cros-Aarteil S."/>
            <person name="Calhoun S."/>
            <person name="Haridas S."/>
            <person name="Kuo A."/>
            <person name="Mondo S."/>
            <person name="Pangilinan J."/>
            <person name="Riley R."/>
            <person name="Labutti K."/>
            <person name="Andreopoulos B."/>
            <person name="Lipzen A."/>
            <person name="Chen C."/>
            <person name="Yanf M."/>
            <person name="Daum C."/>
            <person name="Ng V."/>
            <person name="Clum A."/>
            <person name="Ohm R."/>
            <person name="Martin F."/>
            <person name="Silar P."/>
            <person name="Natvig D."/>
            <person name="Lalanne C."/>
            <person name="Gautier V."/>
            <person name="Ament-Velasquez S.L."/>
            <person name="Kruys A."/>
            <person name="Hutchinson M.I."/>
            <person name="Powell A.J."/>
            <person name="Barry K."/>
            <person name="Miller A.N."/>
            <person name="Grigoriev I.V."/>
            <person name="Debuchy R."/>
            <person name="Gladieux P."/>
            <person name="Thoren M.H."/>
            <person name="Johannesson H."/>
        </authorList>
    </citation>
    <scope>NUCLEOTIDE SEQUENCE</scope>
    <source>
        <strain evidence="2">CBS 532.94</strain>
    </source>
</reference>
<evidence type="ECO:0000313" key="3">
    <source>
        <dbReference type="Proteomes" id="UP001303760"/>
    </source>
</evidence>
<feature type="compositionally biased region" description="Basic and acidic residues" evidence="1">
    <location>
        <begin position="78"/>
        <end position="87"/>
    </location>
</feature>
<name>A0AAN7CCG3_9PEZI</name>
<feature type="compositionally biased region" description="Polar residues" evidence="1">
    <location>
        <begin position="45"/>
        <end position="67"/>
    </location>
</feature>
<feature type="region of interest" description="Disordered" evidence="1">
    <location>
        <begin position="385"/>
        <end position="414"/>
    </location>
</feature>
<feature type="compositionally biased region" description="Polar residues" evidence="1">
    <location>
        <begin position="404"/>
        <end position="414"/>
    </location>
</feature>
<reference evidence="2" key="1">
    <citation type="journal article" date="2023" name="Mol. Phylogenet. Evol.">
        <title>Genome-scale phylogeny and comparative genomics of the fungal order Sordariales.</title>
        <authorList>
            <person name="Hensen N."/>
            <person name="Bonometti L."/>
            <person name="Westerberg I."/>
            <person name="Brannstrom I.O."/>
            <person name="Guillou S."/>
            <person name="Cros-Aarteil S."/>
            <person name="Calhoun S."/>
            <person name="Haridas S."/>
            <person name="Kuo A."/>
            <person name="Mondo S."/>
            <person name="Pangilinan J."/>
            <person name="Riley R."/>
            <person name="LaButti K."/>
            <person name="Andreopoulos B."/>
            <person name="Lipzen A."/>
            <person name="Chen C."/>
            <person name="Yan M."/>
            <person name="Daum C."/>
            <person name="Ng V."/>
            <person name="Clum A."/>
            <person name="Steindorff A."/>
            <person name="Ohm R.A."/>
            <person name="Martin F."/>
            <person name="Silar P."/>
            <person name="Natvig D.O."/>
            <person name="Lalanne C."/>
            <person name="Gautier V."/>
            <person name="Ament-Velasquez S.L."/>
            <person name="Kruys A."/>
            <person name="Hutchinson M.I."/>
            <person name="Powell A.J."/>
            <person name="Barry K."/>
            <person name="Miller A.N."/>
            <person name="Grigoriev I.V."/>
            <person name="Debuchy R."/>
            <person name="Gladieux P."/>
            <person name="Hiltunen Thoren M."/>
            <person name="Johannesson H."/>
        </authorList>
    </citation>
    <scope>NUCLEOTIDE SEQUENCE</scope>
    <source>
        <strain evidence="2">CBS 532.94</strain>
    </source>
</reference>
<comment type="caution">
    <text evidence="2">The sequence shown here is derived from an EMBL/GenBank/DDBJ whole genome shotgun (WGS) entry which is preliminary data.</text>
</comment>
<sequence length="414" mass="44709">MDIRKPRGRSPLLAPRRFMHRRADSSSSNASLGSSDFEEPFAFSPINTPSEENPPSRTSNPRYTMDSSAPRRRFPGKGVEDHPRDPQNESAVANDLALSPSSKSRPIAIQLPKGRRADPTLTSTFTPPAPLSARGDIPGGYFPLHEDPESRVRIPHPFQFDVDMARRSSLQRAAELGGSDTGARSLEPRNAPRTSQYPGMKPTSASASPYTPISSYIPSGLHDDVVLPMGKYYPTNWEKRHGKKSQFRAPTTAKPVAPVVTRPEPQVPKSHGEHGHTRPGIDVKRRLQQYQRDMVAQAAMAASAVLANSASTTSSERASCRGGGTLPTAPQFAAAFLKAHKPLSPRLRPVGSPGRPITPMSLEADSYLALGSSATGMDAQLQTIEAGDAVRPGEKKRQRKKSHSSPIGVSVVSV</sequence>
<evidence type="ECO:0000256" key="1">
    <source>
        <dbReference type="SAM" id="MobiDB-lite"/>
    </source>
</evidence>
<feature type="compositionally biased region" description="Basic residues" evidence="1">
    <location>
        <begin position="394"/>
        <end position="403"/>
    </location>
</feature>
<evidence type="ECO:0000313" key="2">
    <source>
        <dbReference type="EMBL" id="KAK4239484.1"/>
    </source>
</evidence>
<organism evidence="2 3">
    <name type="scientific">Achaetomium macrosporum</name>
    <dbReference type="NCBI Taxonomy" id="79813"/>
    <lineage>
        <taxon>Eukaryota</taxon>
        <taxon>Fungi</taxon>
        <taxon>Dikarya</taxon>
        <taxon>Ascomycota</taxon>
        <taxon>Pezizomycotina</taxon>
        <taxon>Sordariomycetes</taxon>
        <taxon>Sordariomycetidae</taxon>
        <taxon>Sordariales</taxon>
        <taxon>Chaetomiaceae</taxon>
        <taxon>Achaetomium</taxon>
    </lineage>
</organism>